<comment type="subcellular location">
    <subcellularLocation>
        <location evidence="1">Secreted</location>
    </subcellularLocation>
</comment>
<reference evidence="5" key="1">
    <citation type="submission" date="2022-03" db="EMBL/GenBank/DDBJ databases">
        <authorList>
            <person name="Tunstrom K."/>
        </authorList>
    </citation>
    <scope>NUCLEOTIDE SEQUENCE</scope>
</reference>
<accession>A0AAU9V5W3</accession>
<protein>
    <recommendedName>
        <fullName evidence="4">SCP domain-containing protein</fullName>
    </recommendedName>
</protein>
<gene>
    <name evidence="5" type="ORF">EEDITHA_LOCUS19711</name>
</gene>
<dbReference type="InterPro" id="IPR035940">
    <property type="entry name" value="CAP_sf"/>
</dbReference>
<dbReference type="EMBL" id="CAKOGL010000028">
    <property type="protein sequence ID" value="CAH2105458.1"/>
    <property type="molecule type" value="Genomic_DNA"/>
</dbReference>
<comment type="caution">
    <text evidence="5">The sequence shown here is derived from an EMBL/GenBank/DDBJ whole genome shotgun (WGS) entry which is preliminary data.</text>
</comment>
<dbReference type="CDD" id="cd05380">
    <property type="entry name" value="CAP_euk"/>
    <property type="match status" value="1"/>
</dbReference>
<dbReference type="AlphaFoldDB" id="A0AAU9V5W3"/>
<dbReference type="SMART" id="SM00198">
    <property type="entry name" value="SCP"/>
    <property type="match status" value="1"/>
</dbReference>
<dbReference type="Proteomes" id="UP001153954">
    <property type="component" value="Unassembled WGS sequence"/>
</dbReference>
<dbReference type="Gene3D" id="3.40.33.10">
    <property type="entry name" value="CAP"/>
    <property type="match status" value="1"/>
</dbReference>
<dbReference type="GO" id="GO:0005576">
    <property type="term" value="C:extracellular region"/>
    <property type="evidence" value="ECO:0007669"/>
    <property type="project" value="UniProtKB-SubCell"/>
</dbReference>
<dbReference type="InterPro" id="IPR014044">
    <property type="entry name" value="CAP_dom"/>
</dbReference>
<keyword evidence="2" id="KW-0964">Secreted</keyword>
<dbReference type="Pfam" id="PF00188">
    <property type="entry name" value="CAP"/>
    <property type="match status" value="1"/>
</dbReference>
<keyword evidence="3" id="KW-0732">Signal</keyword>
<organism evidence="5 6">
    <name type="scientific">Euphydryas editha</name>
    <name type="common">Edith's checkerspot</name>
    <dbReference type="NCBI Taxonomy" id="104508"/>
    <lineage>
        <taxon>Eukaryota</taxon>
        <taxon>Metazoa</taxon>
        <taxon>Ecdysozoa</taxon>
        <taxon>Arthropoda</taxon>
        <taxon>Hexapoda</taxon>
        <taxon>Insecta</taxon>
        <taxon>Pterygota</taxon>
        <taxon>Neoptera</taxon>
        <taxon>Endopterygota</taxon>
        <taxon>Lepidoptera</taxon>
        <taxon>Glossata</taxon>
        <taxon>Ditrysia</taxon>
        <taxon>Papilionoidea</taxon>
        <taxon>Nymphalidae</taxon>
        <taxon>Nymphalinae</taxon>
        <taxon>Euphydryas</taxon>
    </lineage>
</organism>
<evidence type="ECO:0000259" key="4">
    <source>
        <dbReference type="SMART" id="SM00198"/>
    </source>
</evidence>
<evidence type="ECO:0000313" key="5">
    <source>
        <dbReference type="EMBL" id="CAH2105458.1"/>
    </source>
</evidence>
<keyword evidence="6" id="KW-1185">Reference proteome</keyword>
<feature type="domain" description="SCP" evidence="4">
    <location>
        <begin position="55"/>
        <end position="164"/>
    </location>
</feature>
<name>A0AAU9V5W3_EUPED</name>
<sequence>MLKLFFVFTVYIYGTYGFDKNYCEICPNHTLCKYEISGPSSTCIEYDYNALLTENDINAIVDQINRRRNFIALGHSNFLPGAANMKKLIWSRELAKSAQRWVDQCDQVLRPDREDQCRDLEHMNVGQNIATITGPSSSLNVKSFVEIWFMQSLVYNGSVTYYNE</sequence>
<evidence type="ECO:0000256" key="2">
    <source>
        <dbReference type="ARBA" id="ARBA00022525"/>
    </source>
</evidence>
<feature type="signal peptide" evidence="3">
    <location>
        <begin position="1"/>
        <end position="17"/>
    </location>
</feature>
<dbReference type="SUPFAM" id="SSF55797">
    <property type="entry name" value="PR-1-like"/>
    <property type="match status" value="1"/>
</dbReference>
<feature type="chain" id="PRO_5043314308" description="SCP domain-containing protein" evidence="3">
    <location>
        <begin position="18"/>
        <end position="164"/>
    </location>
</feature>
<proteinExistence type="predicted"/>
<evidence type="ECO:0000313" key="6">
    <source>
        <dbReference type="Proteomes" id="UP001153954"/>
    </source>
</evidence>
<evidence type="ECO:0000256" key="3">
    <source>
        <dbReference type="SAM" id="SignalP"/>
    </source>
</evidence>
<evidence type="ECO:0000256" key="1">
    <source>
        <dbReference type="ARBA" id="ARBA00004613"/>
    </source>
</evidence>